<dbReference type="PANTHER" id="PTHR43649">
    <property type="entry name" value="ARABINOSE-BINDING PROTEIN-RELATED"/>
    <property type="match status" value="1"/>
</dbReference>
<feature type="signal peptide" evidence="1">
    <location>
        <begin position="1"/>
        <end position="21"/>
    </location>
</feature>
<keyword evidence="1" id="KW-0732">Signal</keyword>
<sequence length="588" mass="63493">MKFTKVAATALASFLAVGALASCSPGEEEPGGSNSQAGATSSAFPTEWSEEITIDVFDGLANAMGEQPGWFAKIVKDKFNMKLNIIAPNVAGGGDTLYNTRVAAGDLGDLIVTDKGQKLDELVDGGLVMDVADYYPNMANAKNFDAAVQKLNSDFAGTYAFPTSVSSLAPTDPSEGIDPTFGPFVRWDLYKQIGYPEINTLEDLLPVLKQMQDAQPTAENGSKVYGMSLFKDWDGNMMNNAKQPVTFYGYDEMGFVIAKADGSDYQSIIDSDSEYVRTLKFFFEANQLGIMDPESTTQNYDTLFSKMQNGQVLFSFWPWQGQSAYNTIDNMEAGKGFMIAPMKDQKIFSYGAEPAGGKQVLAVGSKAEDPERIAAFIDWLYSPEGTYANNSQTMGAAGPQGLTWELNSEGKPELTEFGMKALVGGGADVPAEYGTGTYKDGASWLNVTLVLPIDTDPNTGEAFSYKTWETFQEATSNPLYEDWSAKMGGEATTMDYLKANDMLMVAPGASYTAPTDSSEIETLRNQVKAVIVSESWKMAFAANEGEFNALLAGLQETAKGLGYDKVLEVDMANAKEQNDLRVASAAGE</sequence>
<dbReference type="PROSITE" id="PS51257">
    <property type="entry name" value="PROKAR_LIPOPROTEIN"/>
    <property type="match status" value="1"/>
</dbReference>
<evidence type="ECO:0000256" key="1">
    <source>
        <dbReference type="SAM" id="SignalP"/>
    </source>
</evidence>
<evidence type="ECO:0000313" key="2">
    <source>
        <dbReference type="EMBL" id="HJE52195.1"/>
    </source>
</evidence>
<reference evidence="2" key="1">
    <citation type="journal article" date="2021" name="PeerJ">
        <title>Extensive microbial diversity within the chicken gut microbiome revealed by metagenomics and culture.</title>
        <authorList>
            <person name="Gilroy R."/>
            <person name="Ravi A."/>
            <person name="Getino M."/>
            <person name="Pursley I."/>
            <person name="Horton D.L."/>
            <person name="Alikhan N.F."/>
            <person name="Baker D."/>
            <person name="Gharbi K."/>
            <person name="Hall N."/>
            <person name="Watson M."/>
            <person name="Adriaenssens E.M."/>
            <person name="Foster-Nyarko E."/>
            <person name="Jarju S."/>
            <person name="Secka A."/>
            <person name="Antonio M."/>
            <person name="Oren A."/>
            <person name="Chaudhuri R.R."/>
            <person name="La Ragione R."/>
            <person name="Hildebrand F."/>
            <person name="Pallen M.J."/>
        </authorList>
    </citation>
    <scope>NUCLEOTIDE SEQUENCE</scope>
    <source>
        <strain evidence="2">ChiGjej3B3-7470</strain>
    </source>
</reference>
<reference evidence="2" key="2">
    <citation type="submission" date="2021-09" db="EMBL/GenBank/DDBJ databases">
        <authorList>
            <person name="Gilroy R."/>
        </authorList>
    </citation>
    <scope>NUCLEOTIDE SEQUENCE</scope>
    <source>
        <strain evidence="2">ChiGjej3B3-7470</strain>
    </source>
</reference>
<accession>A0A921ERN1</accession>
<dbReference type="Proteomes" id="UP000712713">
    <property type="component" value="Unassembled WGS sequence"/>
</dbReference>
<organism evidence="2 3">
    <name type="scientific">Tessaracoccus flavescens</name>
    <dbReference type="NCBI Taxonomy" id="399497"/>
    <lineage>
        <taxon>Bacteria</taxon>
        <taxon>Bacillati</taxon>
        <taxon>Actinomycetota</taxon>
        <taxon>Actinomycetes</taxon>
        <taxon>Propionibacteriales</taxon>
        <taxon>Propionibacteriaceae</taxon>
        <taxon>Tessaracoccus</taxon>
    </lineage>
</organism>
<evidence type="ECO:0000313" key="3">
    <source>
        <dbReference type="Proteomes" id="UP000712713"/>
    </source>
</evidence>
<gene>
    <name evidence="2" type="ORF">K8V15_09540</name>
</gene>
<dbReference type="Gene3D" id="3.40.190.10">
    <property type="entry name" value="Periplasmic binding protein-like II"/>
    <property type="match status" value="2"/>
</dbReference>
<dbReference type="InterPro" id="IPR050490">
    <property type="entry name" value="Bact_solute-bd_prot1"/>
</dbReference>
<feature type="chain" id="PRO_5037518041" description="ABC transporter substrate-binding protein" evidence="1">
    <location>
        <begin position="22"/>
        <end position="588"/>
    </location>
</feature>
<dbReference type="PANTHER" id="PTHR43649:SF12">
    <property type="entry name" value="DIACETYLCHITOBIOSE BINDING PROTEIN DASA"/>
    <property type="match status" value="1"/>
</dbReference>
<dbReference type="SUPFAM" id="SSF53850">
    <property type="entry name" value="Periplasmic binding protein-like II"/>
    <property type="match status" value="1"/>
</dbReference>
<comment type="caution">
    <text evidence="2">The sequence shown here is derived from an EMBL/GenBank/DDBJ whole genome shotgun (WGS) entry which is preliminary data.</text>
</comment>
<dbReference type="EMBL" id="DYZF01000244">
    <property type="protein sequence ID" value="HJE52195.1"/>
    <property type="molecule type" value="Genomic_DNA"/>
</dbReference>
<protein>
    <recommendedName>
        <fullName evidence="4">ABC transporter substrate-binding protein</fullName>
    </recommendedName>
</protein>
<evidence type="ECO:0008006" key="4">
    <source>
        <dbReference type="Google" id="ProtNLM"/>
    </source>
</evidence>
<proteinExistence type="predicted"/>
<dbReference type="AlphaFoldDB" id="A0A921ERN1"/>
<name>A0A921ERN1_9ACTN</name>